<evidence type="ECO:0000256" key="1">
    <source>
        <dbReference type="SAM" id="MobiDB-lite"/>
    </source>
</evidence>
<keyword evidence="4" id="KW-1185">Reference proteome</keyword>
<dbReference type="NCBIfam" id="TIGR02867">
    <property type="entry name" value="spore_II_P"/>
    <property type="match status" value="1"/>
</dbReference>
<keyword evidence="2" id="KW-0472">Membrane</keyword>
<dbReference type="EMBL" id="CP041666">
    <property type="protein sequence ID" value="QDP40662.1"/>
    <property type="molecule type" value="Genomic_DNA"/>
</dbReference>
<dbReference type="RefSeq" id="WP_143894443.1">
    <property type="nucleotide sequence ID" value="NZ_CP041666.1"/>
</dbReference>
<dbReference type="Gene3D" id="3.40.630.40">
    <property type="entry name" value="Zn-dependent exopeptidases"/>
    <property type="match status" value="1"/>
</dbReference>
<dbReference type="OrthoDB" id="1633470at2"/>
<evidence type="ECO:0000256" key="2">
    <source>
        <dbReference type="SAM" id="Phobius"/>
    </source>
</evidence>
<reference evidence="3 4" key="1">
    <citation type="submission" date="2019-07" db="EMBL/GenBank/DDBJ databases">
        <authorList>
            <person name="Li J."/>
        </authorList>
    </citation>
    <scope>NUCLEOTIDE SEQUENCE [LARGE SCALE GENOMIC DNA]</scope>
    <source>
        <strain evidence="3 4">TKL69</strain>
    </source>
</reference>
<keyword evidence="2" id="KW-0812">Transmembrane</keyword>
<protein>
    <submittedName>
        <fullName evidence="3">Stage II sporulation protein P</fullName>
    </submittedName>
</protein>
<dbReference type="AlphaFoldDB" id="A0A516KGY4"/>
<keyword evidence="2" id="KW-1133">Transmembrane helix</keyword>
<evidence type="ECO:0000313" key="3">
    <source>
        <dbReference type="EMBL" id="QDP40662.1"/>
    </source>
</evidence>
<sequence>MNTNPNTSLNQFIKQSKPWYKKGSLIIISICLLFFFIAILTSIKPAYRLYSNTINEWTRQIDGSSFLHFMTMENRTFQSAFPETKEPLSISNLVFQMATSLKPNDPRTLLGRELPGFDAYNGKIIVAGEGTDYTNLPIESAAPLDIVLKDREAKMPEEEVEQQPDQSNDNPGQPTTGDRKVVFLYTTHNRESFLPHLPEGTSADEAYHAEVNISKVSDRLSKSLTNQGIGTQVDHTDFMTVLNNKDWEYWQSYNASKPVVEKALAGNKNIQYIFDIHRDSQGRKETTTSINGKNYARFFFIVGSDNPDNETNLKLATDLHKKLNEKYPGISRGVKTQGGAGFNGVYNQDLSDHSVIIEIGGVENKMNELYRSADALAKVFSEYYWQAEKVQGN</sequence>
<dbReference type="Pfam" id="PF07454">
    <property type="entry name" value="SpoIIP"/>
    <property type="match status" value="1"/>
</dbReference>
<dbReference type="KEGG" id="aqt:FN924_10985"/>
<dbReference type="InterPro" id="IPR010897">
    <property type="entry name" value="Spore_II_P"/>
</dbReference>
<feature type="compositionally biased region" description="Polar residues" evidence="1">
    <location>
        <begin position="163"/>
        <end position="176"/>
    </location>
</feature>
<feature type="transmembrane region" description="Helical" evidence="2">
    <location>
        <begin position="23"/>
        <end position="43"/>
    </location>
</feature>
<organism evidence="3 4">
    <name type="scientific">Radiobacillus deserti</name>
    <dbReference type="NCBI Taxonomy" id="2594883"/>
    <lineage>
        <taxon>Bacteria</taxon>
        <taxon>Bacillati</taxon>
        <taxon>Bacillota</taxon>
        <taxon>Bacilli</taxon>
        <taxon>Bacillales</taxon>
        <taxon>Bacillaceae</taxon>
        <taxon>Radiobacillus</taxon>
    </lineage>
</organism>
<dbReference type="SUPFAM" id="SSF53187">
    <property type="entry name" value="Zn-dependent exopeptidases"/>
    <property type="match status" value="1"/>
</dbReference>
<gene>
    <name evidence="3" type="ORF">FN924_10985</name>
</gene>
<feature type="region of interest" description="Disordered" evidence="1">
    <location>
        <begin position="155"/>
        <end position="178"/>
    </location>
</feature>
<proteinExistence type="predicted"/>
<name>A0A516KGY4_9BACI</name>
<accession>A0A516KGY4</accession>
<evidence type="ECO:0000313" key="4">
    <source>
        <dbReference type="Proteomes" id="UP000315215"/>
    </source>
</evidence>
<dbReference type="Proteomes" id="UP000315215">
    <property type="component" value="Chromosome"/>
</dbReference>